<dbReference type="Pfam" id="PF03269">
    <property type="entry name" value="DUF268"/>
    <property type="match status" value="1"/>
</dbReference>
<evidence type="ECO:0000313" key="4">
    <source>
        <dbReference type="Proteomes" id="UP000649617"/>
    </source>
</evidence>
<evidence type="ECO:0000256" key="2">
    <source>
        <dbReference type="SAM" id="SignalP"/>
    </source>
</evidence>
<proteinExistence type="predicted"/>
<organism evidence="3 4">
    <name type="scientific">Symbiodinium pilosum</name>
    <name type="common">Dinoflagellate</name>
    <dbReference type="NCBI Taxonomy" id="2952"/>
    <lineage>
        <taxon>Eukaryota</taxon>
        <taxon>Sar</taxon>
        <taxon>Alveolata</taxon>
        <taxon>Dinophyceae</taxon>
        <taxon>Suessiales</taxon>
        <taxon>Symbiodiniaceae</taxon>
        <taxon>Symbiodinium</taxon>
    </lineage>
</organism>
<dbReference type="EMBL" id="CAJNIZ010046037">
    <property type="protein sequence ID" value="CAE7737280.1"/>
    <property type="molecule type" value="Genomic_DNA"/>
</dbReference>
<feature type="region of interest" description="Disordered" evidence="1">
    <location>
        <begin position="611"/>
        <end position="633"/>
    </location>
</feature>
<keyword evidence="4" id="KW-1185">Reference proteome</keyword>
<feature type="chain" id="PRO_5032639040" evidence="2">
    <location>
        <begin position="28"/>
        <end position="734"/>
    </location>
</feature>
<dbReference type="AlphaFoldDB" id="A0A812XKY3"/>
<evidence type="ECO:0000256" key="1">
    <source>
        <dbReference type="SAM" id="MobiDB-lite"/>
    </source>
</evidence>
<gene>
    <name evidence="3" type="ORF">SPIL2461_LOCUS21188</name>
</gene>
<dbReference type="OrthoDB" id="428346at2759"/>
<feature type="compositionally biased region" description="Gly residues" evidence="1">
    <location>
        <begin position="697"/>
        <end position="709"/>
    </location>
</feature>
<feature type="compositionally biased region" description="Pro residues" evidence="1">
    <location>
        <begin position="710"/>
        <end position="734"/>
    </location>
</feature>
<accession>A0A812XKY3</accession>
<keyword evidence="2" id="KW-0732">Signal</keyword>
<feature type="region of interest" description="Disordered" evidence="1">
    <location>
        <begin position="673"/>
        <end position="734"/>
    </location>
</feature>
<sequence>MVLEEAKFRFSLLEALGVLLTCLELQARPVDDIPTWLQFGHFACWAASPFGYEGCCGWEFGPGGNPECWVAYPLNYENCCLERWRLCDISTMMELHEDRVDVFSTFAGLFFTACGKAQAYLNAVRGATEQLVWQGPEDADVEKIRALAMDLVQGLPVHSMERVAVPSSNQSVWKGARNFLILLEEWAPAELADVLEMLSRQPSSSALNTVLSDLLEDTFERVAQFRDALLNALYADELQVFFEGCGDVCDTKASLSGRNMKHVDCDVMLASAALQTHSVPRAPPPSIPPILRQHFTMNDQVPVLSHSAIRQALGFSGGQLPQKQHAEPEWLWNAEAIATLIERAKNSTLSPGPTSLERVNALAEVLGSLPSSVEGQSWAVWGDCKHFEWWSPWMEALLLSFGAKTVASIVPSPDRYRAPSLHEGLRPISVQQASRDAPFDGFVLLGLATIGTGRHGDRLNPFADLQQAAAAWCMLRPGGLVLAPPMAEFDLLRWPAGRAHGPLRWPHLTANFQLLYMNSVIAVLSKPFGPEDATPTSRRSFLMYALVRSRLTEDGLLVSDVEERTSFIGMGAGIGAAAGGMGAFMLCASKCPGGIGGSLGGMLGAMNPMNLMPFGSEKEEKDADDQKDPEVKMQKQLSYIEKEICNMNCKMAGLMGAAAGGAAGHVVEKKLKEKSEAEAAADQAEAAPPPPPPAPAKGGGKGYGGGGYGYPPPPPPGYYRHPPPPYRRPPPYYH</sequence>
<dbReference type="Proteomes" id="UP000649617">
    <property type="component" value="Unassembled WGS sequence"/>
</dbReference>
<feature type="non-terminal residue" evidence="3">
    <location>
        <position position="1"/>
    </location>
</feature>
<dbReference type="InterPro" id="IPR004951">
    <property type="entry name" value="DUF268_CAE_spp"/>
</dbReference>
<protein>
    <submittedName>
        <fullName evidence="3">Uncharacterized protein</fullName>
    </submittedName>
</protein>
<comment type="caution">
    <text evidence="3">The sequence shown here is derived from an EMBL/GenBank/DDBJ whole genome shotgun (WGS) entry which is preliminary data.</text>
</comment>
<evidence type="ECO:0000313" key="3">
    <source>
        <dbReference type="EMBL" id="CAE7737280.1"/>
    </source>
</evidence>
<reference evidence="3" key="1">
    <citation type="submission" date="2021-02" db="EMBL/GenBank/DDBJ databases">
        <authorList>
            <person name="Dougan E. K."/>
            <person name="Rhodes N."/>
            <person name="Thang M."/>
            <person name="Chan C."/>
        </authorList>
    </citation>
    <scope>NUCLEOTIDE SEQUENCE</scope>
</reference>
<feature type="signal peptide" evidence="2">
    <location>
        <begin position="1"/>
        <end position="27"/>
    </location>
</feature>
<feature type="compositionally biased region" description="Basic and acidic residues" evidence="1">
    <location>
        <begin position="616"/>
        <end position="633"/>
    </location>
</feature>
<name>A0A812XKY3_SYMPI</name>